<dbReference type="CDD" id="cd07042">
    <property type="entry name" value="STAS_SulP_like_sulfate_transporter"/>
    <property type="match status" value="1"/>
</dbReference>
<keyword evidence="4 6" id="KW-0472">Membrane</keyword>
<dbReference type="OrthoDB" id="288203at2759"/>
<feature type="transmembrane region" description="Helical" evidence="6">
    <location>
        <begin position="567"/>
        <end position="583"/>
    </location>
</feature>
<feature type="transmembrane region" description="Helical" evidence="6">
    <location>
        <begin position="603"/>
        <end position="620"/>
    </location>
</feature>
<dbReference type="SUPFAM" id="SSF52091">
    <property type="entry name" value="SpoIIaa-like"/>
    <property type="match status" value="1"/>
</dbReference>
<accession>L8H6E5</accession>
<feature type="transmembrane region" description="Helical" evidence="6">
    <location>
        <begin position="452"/>
        <end position="470"/>
    </location>
</feature>
<feature type="compositionally biased region" description="Basic and acidic residues" evidence="5">
    <location>
        <begin position="60"/>
        <end position="71"/>
    </location>
</feature>
<feature type="transmembrane region" description="Helical" evidence="6">
    <location>
        <begin position="408"/>
        <end position="432"/>
    </location>
</feature>
<dbReference type="InterPro" id="IPR002645">
    <property type="entry name" value="STAS_dom"/>
</dbReference>
<gene>
    <name evidence="8" type="ORF">ACA1_113770</name>
</gene>
<evidence type="ECO:0000313" key="8">
    <source>
        <dbReference type="EMBL" id="ELR20031.1"/>
    </source>
</evidence>
<comment type="subcellular location">
    <subcellularLocation>
        <location evidence="1">Membrane</location>
        <topology evidence="1">Multi-pass membrane protein</topology>
    </subcellularLocation>
</comment>
<name>L8H6E5_ACACF</name>
<dbReference type="STRING" id="1257118.L8H6E5"/>
<feature type="transmembrane region" description="Helical" evidence="6">
    <location>
        <begin position="323"/>
        <end position="339"/>
    </location>
</feature>
<evidence type="ECO:0000256" key="4">
    <source>
        <dbReference type="ARBA" id="ARBA00023136"/>
    </source>
</evidence>
<evidence type="ECO:0000313" key="9">
    <source>
        <dbReference type="Proteomes" id="UP000011083"/>
    </source>
</evidence>
<dbReference type="InterPro" id="IPR001902">
    <property type="entry name" value="SLC26A/SulP_fam"/>
</dbReference>
<feature type="transmembrane region" description="Helical" evidence="6">
    <location>
        <begin position="528"/>
        <end position="547"/>
    </location>
</feature>
<feature type="domain" description="STAS" evidence="7">
    <location>
        <begin position="712"/>
        <end position="827"/>
    </location>
</feature>
<organism evidence="8 9">
    <name type="scientific">Acanthamoeba castellanii (strain ATCC 30010 / Neff)</name>
    <dbReference type="NCBI Taxonomy" id="1257118"/>
    <lineage>
        <taxon>Eukaryota</taxon>
        <taxon>Amoebozoa</taxon>
        <taxon>Discosea</taxon>
        <taxon>Longamoebia</taxon>
        <taxon>Centramoebida</taxon>
        <taxon>Acanthamoebidae</taxon>
        <taxon>Acanthamoeba</taxon>
    </lineage>
</organism>
<dbReference type="InterPro" id="IPR011547">
    <property type="entry name" value="SLC26A/SulP_dom"/>
</dbReference>
<dbReference type="GO" id="GO:0016020">
    <property type="term" value="C:membrane"/>
    <property type="evidence" value="ECO:0007669"/>
    <property type="project" value="UniProtKB-SubCell"/>
</dbReference>
<dbReference type="InterPro" id="IPR036513">
    <property type="entry name" value="STAS_dom_sf"/>
</dbReference>
<evidence type="ECO:0000256" key="1">
    <source>
        <dbReference type="ARBA" id="ARBA00004141"/>
    </source>
</evidence>
<dbReference type="RefSeq" id="XP_004342141.1">
    <property type="nucleotide sequence ID" value="XM_004342092.1"/>
</dbReference>
<dbReference type="GeneID" id="14920871"/>
<dbReference type="KEGG" id="acan:ACA1_113770"/>
<reference evidence="8 9" key="1">
    <citation type="journal article" date="2013" name="Genome Biol.">
        <title>Genome of Acanthamoeba castellanii highlights extensive lateral gene transfer and early evolution of tyrosine kinase signaling.</title>
        <authorList>
            <person name="Clarke M."/>
            <person name="Lohan A.J."/>
            <person name="Liu B."/>
            <person name="Lagkouvardos I."/>
            <person name="Roy S."/>
            <person name="Zafar N."/>
            <person name="Bertelli C."/>
            <person name="Schilde C."/>
            <person name="Kianianmomeni A."/>
            <person name="Burglin T.R."/>
            <person name="Frech C."/>
            <person name="Turcotte B."/>
            <person name="Kopec K.O."/>
            <person name="Synnott J.M."/>
            <person name="Choo C."/>
            <person name="Paponov I."/>
            <person name="Finkler A."/>
            <person name="Soon Heng Tan C."/>
            <person name="Hutchins A.P."/>
            <person name="Weinmeier T."/>
            <person name="Rattei T."/>
            <person name="Chu J.S."/>
            <person name="Gimenez G."/>
            <person name="Irimia M."/>
            <person name="Rigden D.J."/>
            <person name="Fitzpatrick D.A."/>
            <person name="Lorenzo-Morales J."/>
            <person name="Bateman A."/>
            <person name="Chiu C.H."/>
            <person name="Tang P."/>
            <person name="Hegemann P."/>
            <person name="Fromm H."/>
            <person name="Raoult D."/>
            <person name="Greub G."/>
            <person name="Miranda-Saavedra D."/>
            <person name="Chen N."/>
            <person name="Nash P."/>
            <person name="Ginger M.L."/>
            <person name="Horn M."/>
            <person name="Schaap P."/>
            <person name="Caler L."/>
            <person name="Loftus B."/>
        </authorList>
    </citation>
    <scope>NUCLEOTIDE SEQUENCE [LARGE SCALE GENOMIC DNA]</scope>
    <source>
        <strain evidence="8 9">Neff</strain>
    </source>
</reference>
<feature type="transmembrane region" description="Helical" evidence="6">
    <location>
        <begin position="664"/>
        <end position="687"/>
    </location>
</feature>
<proteinExistence type="predicted"/>
<dbReference type="PROSITE" id="PS50801">
    <property type="entry name" value="STAS"/>
    <property type="match status" value="1"/>
</dbReference>
<dbReference type="GO" id="GO:0055085">
    <property type="term" value="P:transmembrane transport"/>
    <property type="evidence" value="ECO:0007669"/>
    <property type="project" value="InterPro"/>
</dbReference>
<protein>
    <submittedName>
        <fullName evidence="8">Sulfate permease subfamily protein</fullName>
    </submittedName>
</protein>
<feature type="transmembrane region" description="Helical" evidence="6">
    <location>
        <begin position="477"/>
        <end position="494"/>
    </location>
</feature>
<feature type="region of interest" description="Disordered" evidence="5">
    <location>
        <begin position="205"/>
        <end position="241"/>
    </location>
</feature>
<dbReference type="Pfam" id="PF01740">
    <property type="entry name" value="STAS"/>
    <property type="match status" value="1"/>
</dbReference>
<dbReference type="EMBL" id="KB007926">
    <property type="protein sequence ID" value="ELR20031.1"/>
    <property type="molecule type" value="Genomic_DNA"/>
</dbReference>
<keyword evidence="9" id="KW-1185">Reference proteome</keyword>
<feature type="region of interest" description="Disordered" evidence="5">
    <location>
        <begin position="842"/>
        <end position="929"/>
    </location>
</feature>
<sequence>MEEDEEHFFGLGRFEELGASEDAAPRWQPLGTTADDDEIEDGDDDEEAARTAGGANAKSADVERSRSGAKGEEEDASTTAEDEEEVGGTPADAALVSRQLENEVEFFREFVRAVDPDIGRHDEEVLFANFDTFRTFIVDGLHHALEGVVSPVEVHIKVHKAKRDLWGMCHAALTQHYALTNPALLHVIQSVQRFHEKLIQVRGFDGAADDSSPDPASDSGISSSPEEPDSPSVSSAESDAVPADTLTSHPVDKLQAWARRSCTARALGRRALGVVPITRWFPHYFRYGWATNIKFDLLAAITIAFMLIPQGMAYALIAELPPIYGLYASLTPLIVYSFFGTSAEISMGPTAMVSLLIPEAASALGAKPGTEEYIQAAILLTFLMGLILVVASILRVGFLIENLLSHPVLSGFTSAAAVIIFMSQLKSLFRISASGDTLPKLLYSLGENIGDIHLWSLLLGCLCVAILVLAKRYTKRLPVALMLLVATTFLTWILDLDTRLGLKVIGSLPTGLPTPSVAFMREAGWSGVWSMLPPATSIAVLGFIEGISVAKRFCAKKQYSIDVGQEILTLGLCNSIGALFQSYPVAGSLSRTAVNYESGSRTPLSSLLAALVIGLTLLLFTRLFYYAPMCVLASIVISAVFALIDYEEPLFLYRINDRTDLVQLAIVFVITLCLEIGVGAAVGVSLLQVIYRTAKPSFVELGRLAGTLEKVRYPHAVTVAGALVLRFDSNLFFANVVWFKERLAKYEARSPNKLHGIIIDATGVNSIDSTAVHALSEIIDAYRAKAMCFLWTNVKSEVRDTMDQSGLTSKIGPENFFNSTHDAVEFMDAYIKDLSTTSILGHKEATKLRRRNRSSSGGPPVNHDRHHTGGGTKGEGEETHTPRPGATTDDGDQRAADVEDDENGHRQSGRSPAFSVRSPAPSLEDVSLD</sequence>
<keyword evidence="3 6" id="KW-1133">Transmembrane helix</keyword>
<dbReference type="VEuPathDB" id="AmoebaDB:ACA1_113770"/>
<dbReference type="PANTHER" id="PTHR11814">
    <property type="entry name" value="SULFATE TRANSPORTER"/>
    <property type="match status" value="1"/>
</dbReference>
<dbReference type="OMA" id="DETALMH"/>
<feature type="compositionally biased region" description="Acidic residues" evidence="5">
    <location>
        <begin position="34"/>
        <end position="47"/>
    </location>
</feature>
<evidence type="ECO:0000256" key="6">
    <source>
        <dbReference type="SAM" id="Phobius"/>
    </source>
</evidence>
<feature type="region of interest" description="Disordered" evidence="5">
    <location>
        <begin position="1"/>
        <end position="89"/>
    </location>
</feature>
<evidence type="ECO:0000256" key="2">
    <source>
        <dbReference type="ARBA" id="ARBA00022692"/>
    </source>
</evidence>
<evidence type="ECO:0000259" key="7">
    <source>
        <dbReference type="PROSITE" id="PS50801"/>
    </source>
</evidence>
<evidence type="ECO:0000256" key="3">
    <source>
        <dbReference type="ARBA" id="ARBA00022989"/>
    </source>
</evidence>
<evidence type="ECO:0000256" key="5">
    <source>
        <dbReference type="SAM" id="MobiDB-lite"/>
    </source>
</evidence>
<dbReference type="Pfam" id="PF00916">
    <property type="entry name" value="Sulfate_transp"/>
    <property type="match status" value="1"/>
</dbReference>
<dbReference type="NCBIfam" id="TIGR00815">
    <property type="entry name" value="sulP"/>
    <property type="match status" value="1"/>
</dbReference>
<keyword evidence="2 6" id="KW-0812">Transmembrane</keyword>
<dbReference type="Gene3D" id="3.30.750.24">
    <property type="entry name" value="STAS domain"/>
    <property type="match status" value="1"/>
</dbReference>
<feature type="transmembrane region" description="Helical" evidence="6">
    <location>
        <begin position="295"/>
        <end position="317"/>
    </location>
</feature>
<feature type="compositionally biased region" description="Low complexity" evidence="5">
    <location>
        <begin position="213"/>
        <end position="241"/>
    </location>
</feature>
<feature type="transmembrane region" description="Helical" evidence="6">
    <location>
        <begin position="373"/>
        <end position="396"/>
    </location>
</feature>
<dbReference type="AlphaFoldDB" id="L8H6E5"/>
<dbReference type="Proteomes" id="UP000011083">
    <property type="component" value="Unassembled WGS sequence"/>
</dbReference>
<feature type="compositionally biased region" description="Acidic residues" evidence="5">
    <location>
        <begin position="72"/>
        <end position="86"/>
    </location>
</feature>
<feature type="transmembrane region" description="Helical" evidence="6">
    <location>
        <begin position="625"/>
        <end position="644"/>
    </location>
</feature>